<evidence type="ECO:0000313" key="5">
    <source>
        <dbReference type="EMBL" id="QPT54707.1"/>
    </source>
</evidence>
<dbReference type="EC" id="3.6.1.9" evidence="3"/>
<evidence type="ECO:0000256" key="3">
    <source>
        <dbReference type="HAMAP-Rule" id="MF_00528"/>
    </source>
</evidence>
<dbReference type="Gene3D" id="3.90.950.10">
    <property type="match status" value="1"/>
</dbReference>
<dbReference type="PANTHER" id="PTHR43213:SF5">
    <property type="entry name" value="BIFUNCTIONAL DTTP_UTP PYROPHOSPHATASE_METHYLTRANSFERASE PROTEIN-RELATED"/>
    <property type="match status" value="1"/>
</dbReference>
<organism evidence="4 6">
    <name type="scientific">Rothia kristinae</name>
    <dbReference type="NCBI Taxonomy" id="37923"/>
    <lineage>
        <taxon>Bacteria</taxon>
        <taxon>Bacillati</taxon>
        <taxon>Actinomycetota</taxon>
        <taxon>Actinomycetes</taxon>
        <taxon>Micrococcales</taxon>
        <taxon>Micrococcaceae</taxon>
        <taxon>Rothia</taxon>
    </lineage>
</organism>
<comment type="catalytic activity">
    <reaction evidence="3">
        <text>a ribonucleoside 5'-triphosphate + H2O = a ribonucleoside 5'-phosphate + diphosphate + H(+)</text>
        <dbReference type="Rhea" id="RHEA:23996"/>
        <dbReference type="ChEBI" id="CHEBI:15377"/>
        <dbReference type="ChEBI" id="CHEBI:15378"/>
        <dbReference type="ChEBI" id="CHEBI:33019"/>
        <dbReference type="ChEBI" id="CHEBI:58043"/>
        <dbReference type="ChEBI" id="CHEBI:61557"/>
        <dbReference type="EC" id="3.6.1.9"/>
    </reaction>
</comment>
<reference evidence="5 7" key="4">
    <citation type="submission" date="2020-12" db="EMBL/GenBank/DDBJ databases">
        <title>FDA dAtabase for Regulatory Grade micrObial Sequences (FDA-ARGOS): Supporting development and validation of Infectious Disease Dx tests.</title>
        <authorList>
            <person name="Sproer C."/>
            <person name="Gronow S."/>
            <person name="Severitt S."/>
            <person name="Schroder I."/>
            <person name="Tallon L."/>
            <person name="Sadzewicz L."/>
            <person name="Zhao X."/>
            <person name="Boylan J."/>
            <person name="Ott S."/>
            <person name="Bowen H."/>
            <person name="Vavikolanu K."/>
            <person name="Mehta A."/>
            <person name="Aluvathingal J."/>
            <person name="Nadendla S."/>
            <person name="Lowell S."/>
            <person name="Myers T."/>
            <person name="Yan Y."/>
            <person name="Sichtig H."/>
        </authorList>
    </citation>
    <scope>NUCLEOTIDE SEQUENCE [LARGE SCALE GENOMIC DNA]</scope>
    <source>
        <strain evidence="5 7">FDAARGOS_864</strain>
    </source>
</reference>
<dbReference type="HAMAP" id="MF_00528">
    <property type="entry name" value="Maf"/>
    <property type="match status" value="1"/>
</dbReference>
<keyword evidence="3" id="KW-0963">Cytoplasm</keyword>
<dbReference type="Pfam" id="PF02545">
    <property type="entry name" value="Maf"/>
    <property type="match status" value="1"/>
</dbReference>
<dbReference type="EMBL" id="LJBJ02000001">
    <property type="protein sequence ID" value="OAX53019.1"/>
    <property type="molecule type" value="Genomic_DNA"/>
</dbReference>
<accession>A0A199NVE6</accession>
<dbReference type="InterPro" id="IPR003697">
    <property type="entry name" value="Maf-like"/>
</dbReference>
<dbReference type="InterPro" id="IPR029001">
    <property type="entry name" value="ITPase-like_fam"/>
</dbReference>
<comment type="cofactor">
    <cofactor evidence="1 3">
        <name>a divalent metal cation</name>
        <dbReference type="ChEBI" id="CHEBI:60240"/>
    </cofactor>
</comment>
<dbReference type="PIRSF" id="PIRSF006305">
    <property type="entry name" value="Maf"/>
    <property type="match status" value="1"/>
</dbReference>
<proteinExistence type="inferred from homology"/>
<keyword evidence="6" id="KW-1185">Reference proteome</keyword>
<evidence type="ECO:0000256" key="1">
    <source>
        <dbReference type="ARBA" id="ARBA00001968"/>
    </source>
</evidence>
<keyword evidence="3" id="KW-0546">Nucleotide metabolism</keyword>
<dbReference type="GO" id="GO:0047429">
    <property type="term" value="F:nucleoside triphosphate diphosphatase activity"/>
    <property type="evidence" value="ECO:0007669"/>
    <property type="project" value="UniProtKB-EC"/>
</dbReference>
<keyword evidence="2 3" id="KW-0378">Hydrolase</keyword>
<gene>
    <name evidence="5" type="primary">maf</name>
    <name evidence="4" type="ORF">AN277_0200885</name>
    <name evidence="5" type="ORF">I6G21_06945</name>
</gene>
<dbReference type="EMBL" id="CP065738">
    <property type="protein sequence ID" value="QPT54707.1"/>
    <property type="molecule type" value="Genomic_DNA"/>
</dbReference>
<dbReference type="AlphaFoldDB" id="A0A199NVE6"/>
<reference evidence="4" key="2">
    <citation type="submission" date="2016-04" db="EMBL/GenBank/DDBJ databases">
        <authorList>
            <person name="Evans L.H."/>
            <person name="Alamgir A."/>
            <person name="Owens N."/>
            <person name="Weber N.D."/>
            <person name="Virtaneva K."/>
            <person name="Barbian K."/>
            <person name="Babar A."/>
            <person name="Rosenke K."/>
        </authorList>
    </citation>
    <scope>NUCLEOTIDE SEQUENCE [LARGE SCALE GENOMIC DNA]</scope>
    <source>
        <strain evidence="4">RUTW2-3</strain>
    </source>
</reference>
<feature type="active site" description="Proton acceptor" evidence="3">
    <location>
        <position position="77"/>
    </location>
</feature>
<dbReference type="Proteomes" id="UP000053171">
    <property type="component" value="Unassembled WGS sequence"/>
</dbReference>
<dbReference type="NCBIfam" id="TIGR00172">
    <property type="entry name" value="maf"/>
    <property type="match status" value="1"/>
</dbReference>
<comment type="function">
    <text evidence="3">Nucleoside triphosphate pyrophosphatase. May have a dual role in cell division arrest and in preventing the incorporation of modified nucleotides into cellular nucleic acids.</text>
</comment>
<comment type="similarity">
    <text evidence="3">Belongs to the Maf family.</text>
</comment>
<comment type="catalytic activity">
    <reaction evidence="3">
        <text>a 2'-deoxyribonucleoside 5'-triphosphate + H2O = a 2'-deoxyribonucleoside 5'-phosphate + diphosphate + H(+)</text>
        <dbReference type="Rhea" id="RHEA:44644"/>
        <dbReference type="ChEBI" id="CHEBI:15377"/>
        <dbReference type="ChEBI" id="CHEBI:15378"/>
        <dbReference type="ChEBI" id="CHEBI:33019"/>
        <dbReference type="ChEBI" id="CHEBI:61560"/>
        <dbReference type="ChEBI" id="CHEBI:65317"/>
        <dbReference type="EC" id="3.6.1.9"/>
    </reaction>
</comment>
<dbReference type="GO" id="GO:0009117">
    <property type="term" value="P:nucleotide metabolic process"/>
    <property type="evidence" value="ECO:0007669"/>
    <property type="project" value="UniProtKB-KW"/>
</dbReference>
<comment type="caution">
    <text evidence="3">Lacks conserved residue(s) required for the propagation of feature annotation.</text>
</comment>
<comment type="subcellular location">
    <subcellularLocation>
        <location evidence="3">Cytoplasm</location>
    </subcellularLocation>
</comment>
<evidence type="ECO:0000313" key="7">
    <source>
        <dbReference type="Proteomes" id="UP000594975"/>
    </source>
</evidence>
<sequence>MILGSQSPSRAQILRQAGLEFSVLVSGVDEPAAVEERRRALGRQPSPAETAEILARTKAQAVARLPEAAGHLVLGCDSVFELDGRAYGKPGTGQAVRERLRAMSGRTGILHTGHWLVDRRDLAAPAEGTGLCVSARVSFAAMTPEEIDAYAATGEPLWVAGSFTLEGYGAAFITGVEGDPHAVQGLSVHGLRELLGRLGVGIQRLWRAPEQTA</sequence>
<dbReference type="PANTHER" id="PTHR43213">
    <property type="entry name" value="BIFUNCTIONAL DTTP/UTP PYROPHOSPHATASE/METHYLTRANSFERASE PROTEIN-RELATED"/>
    <property type="match status" value="1"/>
</dbReference>
<dbReference type="SUPFAM" id="SSF52972">
    <property type="entry name" value="ITPase-like"/>
    <property type="match status" value="1"/>
</dbReference>
<reference evidence="4 6" key="3">
    <citation type="submission" date="2016-06" db="EMBL/GenBank/DDBJ databases">
        <title>Identification of putative biosynthetic pathways for the production of bioactive secondary metabolites by the marine actinomycete Kocuria kristinae RUTW2-3.</title>
        <authorList>
            <person name="Waterworth S.C."/>
            <person name="Walmsley T.A."/>
            <person name="Matongo T."/>
            <person name="Davies-Coleman M.T."/>
            <person name="Dorrington R.A."/>
        </authorList>
    </citation>
    <scope>NUCLEOTIDE SEQUENCE [LARGE SCALE GENOMIC DNA]</scope>
    <source>
        <strain evidence="6">RuSp02-3</strain>
        <strain evidence="4">RUTW2-3</strain>
    </source>
</reference>
<protein>
    <recommendedName>
        <fullName evidence="3">Nucleoside triphosphate pyrophosphatase</fullName>
        <ecNumber evidence="3">3.6.1.9</ecNumber>
    </recommendedName>
    <alternativeName>
        <fullName evidence="3">Nucleotide pyrophosphatase</fullName>
        <shortName evidence="3">Nucleotide PPase</shortName>
    </alternativeName>
</protein>
<evidence type="ECO:0000313" key="4">
    <source>
        <dbReference type="EMBL" id="OAX53019.1"/>
    </source>
</evidence>
<evidence type="ECO:0000313" key="6">
    <source>
        <dbReference type="Proteomes" id="UP000053171"/>
    </source>
</evidence>
<name>A0A199NVE6_9MICC</name>
<dbReference type="GO" id="GO:0005737">
    <property type="term" value="C:cytoplasm"/>
    <property type="evidence" value="ECO:0007669"/>
    <property type="project" value="UniProtKB-SubCell"/>
</dbReference>
<dbReference type="Proteomes" id="UP000594975">
    <property type="component" value="Chromosome"/>
</dbReference>
<reference evidence="6" key="1">
    <citation type="submission" date="2016-04" db="EMBL/GenBank/DDBJ databases">
        <authorList>
            <person name="Waterworth S."/>
            <person name="Matcher G."/>
        </authorList>
    </citation>
    <scope>NUCLEOTIDE SEQUENCE [LARGE SCALE GENOMIC DNA]</scope>
    <source>
        <strain evidence="6">RuSp02-3</strain>
    </source>
</reference>
<dbReference type="KEGG" id="rkr:I6G21_06945"/>
<evidence type="ECO:0000256" key="2">
    <source>
        <dbReference type="ARBA" id="ARBA00022801"/>
    </source>
</evidence>
<dbReference type="CDD" id="cd00555">
    <property type="entry name" value="Maf"/>
    <property type="match status" value="1"/>
</dbReference>